<protein>
    <recommendedName>
        <fullName evidence="4">Lipoprotein</fullName>
    </recommendedName>
</protein>
<sequence>MRMRMIAGTALAGLMALTAGCSSTDSSQDLSGDTGMTVQDLHLSVSLDVSGAVTAKGTSNAPMATNNGVDYESCDEYGAGESNTDGVKYLVLPQMPIDNIGGRQVFIGAMIKNYHGAGTYEKATLTDTGSPPGISFAGTLYFTQSNTTSQITADGKGGGTWTFTDLSVQNADGTHGGGGDAVSGSVTWECKE</sequence>
<dbReference type="EMBL" id="JAHKKG010000006">
    <property type="protein sequence ID" value="MBU2665988.1"/>
    <property type="molecule type" value="Genomic_DNA"/>
</dbReference>
<gene>
    <name evidence="2" type="ORF">KOI35_20970</name>
</gene>
<evidence type="ECO:0000313" key="2">
    <source>
        <dbReference type="EMBL" id="MBU2665988.1"/>
    </source>
</evidence>
<comment type="caution">
    <text evidence="2">The sequence shown here is derived from an EMBL/GenBank/DDBJ whole genome shotgun (WGS) entry which is preliminary data.</text>
</comment>
<evidence type="ECO:0000313" key="3">
    <source>
        <dbReference type="Proteomes" id="UP001519654"/>
    </source>
</evidence>
<evidence type="ECO:0008006" key="4">
    <source>
        <dbReference type="Google" id="ProtNLM"/>
    </source>
</evidence>
<dbReference type="Proteomes" id="UP001519654">
    <property type="component" value="Unassembled WGS sequence"/>
</dbReference>
<feature type="chain" id="PRO_5046347319" description="Lipoprotein" evidence="1">
    <location>
        <begin position="22"/>
        <end position="192"/>
    </location>
</feature>
<keyword evidence="1" id="KW-0732">Signal</keyword>
<evidence type="ECO:0000256" key="1">
    <source>
        <dbReference type="SAM" id="SignalP"/>
    </source>
</evidence>
<name>A0ABS5YTD9_9ACTN</name>
<reference evidence="2 3" key="1">
    <citation type="submission" date="2021-06" db="EMBL/GenBank/DDBJ databases">
        <title>Actinoplanes lichenicola sp. nov., and Actinoplanes ovalisporus sp. nov., isolated from lichen in Thailand.</title>
        <authorList>
            <person name="Saeng-In P."/>
            <person name="Kanchanasin P."/>
            <person name="Yuki M."/>
            <person name="Kudo T."/>
            <person name="Ohkuma M."/>
            <person name="Phongsopitanun W."/>
            <person name="Tanasupawat S."/>
        </authorList>
    </citation>
    <scope>NUCLEOTIDE SEQUENCE [LARGE SCALE GENOMIC DNA]</scope>
    <source>
        <strain evidence="2 3">NBRC 110975</strain>
    </source>
</reference>
<keyword evidence="3" id="KW-1185">Reference proteome</keyword>
<organism evidence="2 3">
    <name type="scientific">Paractinoplanes bogorensis</name>
    <dbReference type="NCBI Taxonomy" id="1610840"/>
    <lineage>
        <taxon>Bacteria</taxon>
        <taxon>Bacillati</taxon>
        <taxon>Actinomycetota</taxon>
        <taxon>Actinomycetes</taxon>
        <taxon>Micromonosporales</taxon>
        <taxon>Micromonosporaceae</taxon>
        <taxon>Paractinoplanes</taxon>
    </lineage>
</organism>
<feature type="signal peptide" evidence="1">
    <location>
        <begin position="1"/>
        <end position="21"/>
    </location>
</feature>
<dbReference type="PROSITE" id="PS51257">
    <property type="entry name" value="PROKAR_LIPOPROTEIN"/>
    <property type="match status" value="1"/>
</dbReference>
<dbReference type="RefSeq" id="WP_215789189.1">
    <property type="nucleotide sequence ID" value="NZ_JAHKKG010000006.1"/>
</dbReference>
<proteinExistence type="predicted"/>
<accession>A0ABS5YTD9</accession>